<dbReference type="Gene3D" id="3.30.420.240">
    <property type="match status" value="1"/>
</dbReference>
<dbReference type="EMBL" id="LR796572">
    <property type="protein sequence ID" value="CAB4151801.1"/>
    <property type="molecule type" value="Genomic_DNA"/>
</dbReference>
<sequence>MTTDLQKKIIEKPEFFITEILGDQLWDKQKDILYSVRDHRKTAVRSCNGSGKTYFEPRIAMWFMTAYAPAVVINTAPTWRQVENQYWRYLRQAHSKSTMPLGGKLYKTKWEIDDMWFALGVSNDKNNVEGFQGWHAKNILVIFDEASGIPSEIWEAAQGAMAGGQMVRFLAIGNPNQNSGEFYDCFKDPSYNHIHISAYDVPNVKERRMVIAGLTSHEWVDDMRRKYGETHPVFMIRCLGEFATSNMKTVMSVNSIATAIGADRERYGDDEYIGVDVGRYGSDPSAWVYRKGNYAKILEVMQGNDTMQVAGKTKRYLMDYPNAKAHIDIIGIGAGVFDRLLEQPEVAERVYGVNSAGQPHETDEYINIRAESWFVTREWVKDAVLEPPENIDGGDWYELCQPEYKTNSNGKLQIESKADMEKRGVKSPNVADALVLTLSRPTEGNVSSVVWL</sequence>
<evidence type="ECO:0000313" key="1">
    <source>
        <dbReference type="EMBL" id="CAB4151801.1"/>
    </source>
</evidence>
<dbReference type="Gene3D" id="3.40.50.300">
    <property type="entry name" value="P-loop containing nucleotide triphosphate hydrolases"/>
    <property type="match status" value="1"/>
</dbReference>
<proteinExistence type="predicted"/>
<name>A0A6J5N0Z3_9CAUD</name>
<dbReference type="SUPFAM" id="SSF52540">
    <property type="entry name" value="P-loop containing nucleoside triphosphate hydrolases"/>
    <property type="match status" value="1"/>
</dbReference>
<evidence type="ECO:0008006" key="2">
    <source>
        <dbReference type="Google" id="ProtNLM"/>
    </source>
</evidence>
<accession>A0A6J5N0Z3</accession>
<dbReference type="InterPro" id="IPR027417">
    <property type="entry name" value="P-loop_NTPase"/>
</dbReference>
<organism evidence="1">
    <name type="scientific">uncultured Caudovirales phage</name>
    <dbReference type="NCBI Taxonomy" id="2100421"/>
    <lineage>
        <taxon>Viruses</taxon>
        <taxon>Duplodnaviria</taxon>
        <taxon>Heunggongvirae</taxon>
        <taxon>Uroviricota</taxon>
        <taxon>Caudoviricetes</taxon>
        <taxon>Peduoviridae</taxon>
        <taxon>Maltschvirus</taxon>
        <taxon>Maltschvirus maltsch</taxon>
    </lineage>
</organism>
<reference evidence="1" key="1">
    <citation type="submission" date="2020-04" db="EMBL/GenBank/DDBJ databases">
        <authorList>
            <person name="Chiriac C."/>
            <person name="Salcher M."/>
            <person name="Ghai R."/>
            <person name="Kavagutti S V."/>
        </authorList>
    </citation>
    <scope>NUCLEOTIDE SEQUENCE</scope>
</reference>
<protein>
    <recommendedName>
        <fullName evidence="2">Terminase-like family</fullName>
    </recommendedName>
</protein>
<gene>
    <name evidence="1" type="ORF">UFOVP594_34</name>
</gene>